<name>A0A1C1D1J3_9EURO</name>
<sequence>MYNTFFAVGVCLFVHVLCQTPSTYFVNPPAAGDELFFAENKAYAVGSVIDIYNGSLMRMTTTYSYGSKALVFNLPPQAAAQYTILGSDEEGGFSWTVTLQQFSLNQSNVFFLALTPAGAQDLDGATTSHYINLTAAPDIAPVVSSPTSSVLAPSIQVTSTLIPTTTATVTSIPPPVPPASQTAGPSSSSSSTTIGVGVGLGLGIPLLLLIGFVAVPRRYRRKLFAAKPPSYANSIERDNVYSISAQPAKGYIGELPSRELGRPSLEIRQNMHAEAVELDGWQMRMSRAGRAPANNS</sequence>
<proteinExistence type="predicted"/>
<dbReference type="VEuPathDB" id="FungiDB:CLCR_03037"/>
<keyword evidence="2" id="KW-1133">Transmembrane helix</keyword>
<keyword evidence="2" id="KW-0812">Transmembrane</keyword>
<dbReference type="OrthoDB" id="5390143at2759"/>
<feature type="signal peptide" evidence="3">
    <location>
        <begin position="1"/>
        <end position="18"/>
    </location>
</feature>
<protein>
    <recommendedName>
        <fullName evidence="6">Mid2 domain-containing protein</fullName>
    </recommendedName>
</protein>
<dbReference type="EMBL" id="LGRB01000003">
    <property type="protein sequence ID" value="OCT54585.1"/>
    <property type="molecule type" value="Genomic_DNA"/>
</dbReference>
<dbReference type="STRING" id="86049.A0A1C1D1J3"/>
<reference evidence="5" key="1">
    <citation type="submission" date="2015-07" db="EMBL/GenBank/DDBJ databases">
        <authorList>
            <person name="Teixeira M.M."/>
            <person name="Souza R.C."/>
            <person name="Almeida L.G."/>
            <person name="Vicente V.A."/>
            <person name="de Hoog S."/>
            <person name="Bocca A.L."/>
            <person name="de Almeida S.R."/>
            <person name="Vasconcelos A.T."/>
            <person name="Felipe M.S."/>
        </authorList>
    </citation>
    <scope>NUCLEOTIDE SEQUENCE [LARGE SCALE GENOMIC DNA]</scope>
    <source>
        <strain evidence="5">KSF</strain>
    </source>
</reference>
<keyword evidence="3" id="KW-0732">Signal</keyword>
<keyword evidence="5" id="KW-1185">Reference proteome</keyword>
<comment type="caution">
    <text evidence="4">The sequence shown here is derived from an EMBL/GenBank/DDBJ whole genome shotgun (WGS) entry which is preliminary data.</text>
</comment>
<dbReference type="AlphaFoldDB" id="A0A1C1D1J3"/>
<feature type="chain" id="PRO_5008651203" description="Mid2 domain-containing protein" evidence="3">
    <location>
        <begin position="19"/>
        <end position="296"/>
    </location>
</feature>
<evidence type="ECO:0000256" key="3">
    <source>
        <dbReference type="SAM" id="SignalP"/>
    </source>
</evidence>
<evidence type="ECO:0008006" key="6">
    <source>
        <dbReference type="Google" id="ProtNLM"/>
    </source>
</evidence>
<feature type="region of interest" description="Disordered" evidence="1">
    <location>
        <begin position="168"/>
        <end position="190"/>
    </location>
</feature>
<accession>A0A1C1D1J3</accession>
<dbReference type="VEuPathDB" id="FungiDB:G647_04693"/>
<feature type="transmembrane region" description="Helical" evidence="2">
    <location>
        <begin position="194"/>
        <end position="215"/>
    </location>
</feature>
<dbReference type="Proteomes" id="UP000094526">
    <property type="component" value="Unassembled WGS sequence"/>
</dbReference>
<evidence type="ECO:0000313" key="4">
    <source>
        <dbReference type="EMBL" id="OCT54585.1"/>
    </source>
</evidence>
<evidence type="ECO:0000256" key="2">
    <source>
        <dbReference type="SAM" id="Phobius"/>
    </source>
</evidence>
<gene>
    <name evidence="4" type="ORF">CLCR_03037</name>
</gene>
<keyword evidence="2" id="KW-0472">Membrane</keyword>
<evidence type="ECO:0000313" key="5">
    <source>
        <dbReference type="Proteomes" id="UP000094526"/>
    </source>
</evidence>
<evidence type="ECO:0000256" key="1">
    <source>
        <dbReference type="SAM" id="MobiDB-lite"/>
    </source>
</evidence>
<organism evidence="4 5">
    <name type="scientific">Cladophialophora carrionii</name>
    <dbReference type="NCBI Taxonomy" id="86049"/>
    <lineage>
        <taxon>Eukaryota</taxon>
        <taxon>Fungi</taxon>
        <taxon>Dikarya</taxon>
        <taxon>Ascomycota</taxon>
        <taxon>Pezizomycotina</taxon>
        <taxon>Eurotiomycetes</taxon>
        <taxon>Chaetothyriomycetidae</taxon>
        <taxon>Chaetothyriales</taxon>
        <taxon>Herpotrichiellaceae</taxon>
        <taxon>Cladophialophora</taxon>
    </lineage>
</organism>